<evidence type="ECO:0000313" key="4">
    <source>
        <dbReference type="Proteomes" id="UP000323257"/>
    </source>
</evidence>
<dbReference type="Proteomes" id="UP000323257">
    <property type="component" value="Unassembled WGS sequence"/>
</dbReference>
<dbReference type="PANTHER" id="PTHR22939:SF129">
    <property type="entry name" value="SERINE PROTEASE HTRA2, MITOCHONDRIAL"/>
    <property type="match status" value="1"/>
</dbReference>
<evidence type="ECO:0000313" key="3">
    <source>
        <dbReference type="EMBL" id="TYP67713.1"/>
    </source>
</evidence>
<protein>
    <submittedName>
        <fullName evidence="3">Copper amine oxidase-like protein</fullName>
    </submittedName>
</protein>
<dbReference type="EMBL" id="VNHS01000023">
    <property type="protein sequence ID" value="TYP67713.1"/>
    <property type="molecule type" value="Genomic_DNA"/>
</dbReference>
<dbReference type="GO" id="GO:0006508">
    <property type="term" value="P:proteolysis"/>
    <property type="evidence" value="ECO:0007669"/>
    <property type="project" value="InterPro"/>
</dbReference>
<dbReference type="Pfam" id="PF07833">
    <property type="entry name" value="Cu_amine_oxidN1"/>
    <property type="match status" value="1"/>
</dbReference>
<evidence type="ECO:0000256" key="1">
    <source>
        <dbReference type="ARBA" id="ARBA00022825"/>
    </source>
</evidence>
<dbReference type="InterPro" id="IPR043504">
    <property type="entry name" value="Peptidase_S1_PA_chymotrypsin"/>
</dbReference>
<proteinExistence type="predicted"/>
<organism evidence="3 4">
    <name type="scientific">Paenibacillus methanolicus</name>
    <dbReference type="NCBI Taxonomy" id="582686"/>
    <lineage>
        <taxon>Bacteria</taxon>
        <taxon>Bacillati</taxon>
        <taxon>Bacillota</taxon>
        <taxon>Bacilli</taxon>
        <taxon>Bacillales</taxon>
        <taxon>Paenibacillaceae</taxon>
        <taxon>Paenibacillus</taxon>
    </lineage>
</organism>
<dbReference type="OrthoDB" id="189537at2"/>
<sequence length="375" mass="40868">MKVKWFISFLVVCISLFGTNIALAKSERIALMINGEYITTGAGPAIINNSTYLPLRNLFENIGFTVEYYPQFKSAVAWYTKGEFRLAFALNSKTVEIDSTLIKGNSTTAKISNSAISYNNAVYVPIRAFADLLGANVRYDKFTSTVLFNVSDSDIKKSIYPRIGVSTGEETTTVESPKKMSAKEIAKLMDRVGYVEAYDQNGSYASGSGFLLGNGLFITNSHVAHDANGILVKLGNDVYDSEGWFLFDNTVTDLFGLVLSSQYSSDGRAIGKIPEQYIDYNTELPEIGDKVFAIGSPQGLENTISEGIVSGIRKDKNDITLIQHTADIDHGSSGGVLLNEYGQAIGVTSSGIEGSNLEFAIPMKYVQDELTKIVK</sequence>
<keyword evidence="1" id="KW-0720">Serine protease</keyword>
<accession>A0A5S5BQ93</accession>
<dbReference type="InterPro" id="IPR009003">
    <property type="entry name" value="Peptidase_S1_PA"/>
</dbReference>
<dbReference type="Pfam" id="PF13365">
    <property type="entry name" value="Trypsin_2"/>
    <property type="match status" value="1"/>
</dbReference>
<dbReference type="GO" id="GO:0004252">
    <property type="term" value="F:serine-type endopeptidase activity"/>
    <property type="evidence" value="ECO:0007669"/>
    <property type="project" value="InterPro"/>
</dbReference>
<comment type="caution">
    <text evidence="3">The sequence shown here is derived from an EMBL/GenBank/DDBJ whole genome shotgun (WGS) entry which is preliminary data.</text>
</comment>
<dbReference type="SUPFAM" id="SSF55383">
    <property type="entry name" value="Copper amine oxidase, domain N"/>
    <property type="match status" value="2"/>
</dbReference>
<dbReference type="RefSeq" id="WP_148933693.1">
    <property type="nucleotide sequence ID" value="NZ_VNHS01000023.1"/>
</dbReference>
<evidence type="ECO:0000259" key="2">
    <source>
        <dbReference type="Pfam" id="PF07833"/>
    </source>
</evidence>
<dbReference type="InterPro" id="IPR001940">
    <property type="entry name" value="Peptidase_S1C"/>
</dbReference>
<gene>
    <name evidence="3" type="ORF">BCM02_12338</name>
</gene>
<name>A0A5S5BQ93_9BACL</name>
<reference evidence="3 4" key="1">
    <citation type="submission" date="2019-07" db="EMBL/GenBank/DDBJ databases">
        <title>Genomic Encyclopedia of Type Strains, Phase III (KMG-III): the genomes of soil and plant-associated and newly described type strains.</title>
        <authorList>
            <person name="Whitman W."/>
        </authorList>
    </citation>
    <scope>NUCLEOTIDE SEQUENCE [LARGE SCALE GENOMIC DNA]</scope>
    <source>
        <strain evidence="3 4">BL24</strain>
    </source>
</reference>
<dbReference type="PRINTS" id="PR00834">
    <property type="entry name" value="PROTEASES2C"/>
</dbReference>
<dbReference type="SUPFAM" id="SSF50494">
    <property type="entry name" value="Trypsin-like serine proteases"/>
    <property type="match status" value="1"/>
</dbReference>
<dbReference type="Gene3D" id="3.30.457.10">
    <property type="entry name" value="Copper amine oxidase-like, N-terminal domain"/>
    <property type="match status" value="1"/>
</dbReference>
<feature type="domain" description="Copper amine oxidase-like N-terminal" evidence="2">
    <location>
        <begin position="33"/>
        <end position="146"/>
    </location>
</feature>
<dbReference type="InterPro" id="IPR012854">
    <property type="entry name" value="Cu_amine_oxidase-like_N"/>
</dbReference>
<dbReference type="AlphaFoldDB" id="A0A5S5BQ93"/>
<dbReference type="PANTHER" id="PTHR22939">
    <property type="entry name" value="SERINE PROTEASE FAMILY S1C HTRA-RELATED"/>
    <property type="match status" value="1"/>
</dbReference>
<keyword evidence="1" id="KW-0378">Hydrolase</keyword>
<dbReference type="Gene3D" id="2.40.10.10">
    <property type="entry name" value="Trypsin-like serine proteases"/>
    <property type="match status" value="2"/>
</dbReference>
<keyword evidence="1" id="KW-0645">Protease</keyword>
<keyword evidence="4" id="KW-1185">Reference proteome</keyword>
<dbReference type="InterPro" id="IPR036582">
    <property type="entry name" value="Mao_N_sf"/>
</dbReference>